<dbReference type="SUPFAM" id="SSF47384">
    <property type="entry name" value="Homodimeric domain of signal transducing histidine kinase"/>
    <property type="match status" value="1"/>
</dbReference>
<dbReference type="Gene3D" id="3.30.565.10">
    <property type="entry name" value="Histidine kinase-like ATPase, C-terminal domain"/>
    <property type="match status" value="1"/>
</dbReference>
<dbReference type="CDD" id="cd06225">
    <property type="entry name" value="HAMP"/>
    <property type="match status" value="1"/>
</dbReference>
<dbReference type="SMART" id="SM00387">
    <property type="entry name" value="HATPase_c"/>
    <property type="match status" value="1"/>
</dbReference>
<keyword evidence="11" id="KW-0067">ATP-binding</keyword>
<evidence type="ECO:0000256" key="6">
    <source>
        <dbReference type="ARBA" id="ARBA00022553"/>
    </source>
</evidence>
<dbReference type="GO" id="GO:0000155">
    <property type="term" value="F:phosphorelay sensor kinase activity"/>
    <property type="evidence" value="ECO:0007669"/>
    <property type="project" value="InterPro"/>
</dbReference>
<evidence type="ECO:0000259" key="18">
    <source>
        <dbReference type="PROSITE" id="PS50885"/>
    </source>
</evidence>
<gene>
    <name evidence="19" type="primary">envZ_2</name>
    <name evidence="19" type="ORF">ERS008491_01727</name>
</gene>
<evidence type="ECO:0000256" key="3">
    <source>
        <dbReference type="ARBA" id="ARBA00012438"/>
    </source>
</evidence>
<dbReference type="InterPro" id="IPR036097">
    <property type="entry name" value="HisK_dim/P_sf"/>
</dbReference>
<dbReference type="InterPro" id="IPR036890">
    <property type="entry name" value="HATPase_C_sf"/>
</dbReference>
<dbReference type="Gene3D" id="1.10.287.130">
    <property type="match status" value="1"/>
</dbReference>
<dbReference type="AlphaFoldDB" id="A0A0T9L5C4"/>
<dbReference type="Pfam" id="PF00512">
    <property type="entry name" value="HisKA"/>
    <property type="match status" value="1"/>
</dbReference>
<dbReference type="InterPro" id="IPR004358">
    <property type="entry name" value="Sig_transdc_His_kin-like_C"/>
</dbReference>
<evidence type="ECO:0000256" key="13">
    <source>
        <dbReference type="ARBA" id="ARBA00023012"/>
    </source>
</evidence>
<comment type="subcellular location">
    <subcellularLocation>
        <location evidence="2">Cell inner membrane</location>
        <topology evidence="2">Multi-pass membrane protein</topology>
    </subcellularLocation>
</comment>
<comment type="catalytic activity">
    <reaction evidence="1">
        <text>ATP + protein L-histidine = ADP + protein N-phospho-L-histidine.</text>
        <dbReference type="EC" id="2.7.13.3"/>
    </reaction>
</comment>
<dbReference type="EMBL" id="CPYI01000005">
    <property type="protein sequence ID" value="CNE59751.1"/>
    <property type="molecule type" value="Genomic_DNA"/>
</dbReference>
<feature type="domain" description="Histidine kinase" evidence="17">
    <location>
        <begin position="299"/>
        <end position="489"/>
    </location>
</feature>
<evidence type="ECO:0000256" key="14">
    <source>
        <dbReference type="ARBA" id="ARBA00023136"/>
    </source>
</evidence>
<evidence type="ECO:0000256" key="9">
    <source>
        <dbReference type="ARBA" id="ARBA00022741"/>
    </source>
</evidence>
<keyword evidence="6" id="KW-0597">Phosphoprotein</keyword>
<sequence length="489" mass="55590">MSVVNIDSGRYIRWLQDMFRPLWPRSLLSRMLCMLVIALLLAESISGSIWYRQFSLRNQASLESTIKGLVQGMLTSYNFMSSLPYNYRHLVLQQQLALGGSQFFISINNHVLDEVQLLSSQTAKTVVSQAKQELRTQLGERQAAIISLTPADQLKVFNAGVLVENLPPAWARFGITTSHKDAPVLVIQLQLNTNEWLFLAAPLPPPYDQLESPLFSLRQVGFTLCSLLLVLLFTWWLIRRELKPLARLAHGALELNSSLDSEPLPEEGSAELVTATRSFNQMQSRLRAYLHNREMLFTAISHDLKTPLTRLRLRVEMLEDDKLGKKFEQDVADLEMMVKGALQSMKDTDLHENLESIDIMNLLRKTMDAYLNVNVSGKASPIFGRPLAIKRLLNNIVDNGLNYGRRVEIVLSDHRDYIMLFIRDFGPGIPEDQWEKVFKPYYRLQQDNRGSGLGLAISRSIARAHGGEVTLHNHPASGLIVEVRLQRYN</sequence>
<evidence type="ECO:0000256" key="10">
    <source>
        <dbReference type="ARBA" id="ARBA00022777"/>
    </source>
</evidence>
<reference evidence="19 20" key="1">
    <citation type="submission" date="2015-03" db="EMBL/GenBank/DDBJ databases">
        <authorList>
            <person name="Murphy D."/>
        </authorList>
    </citation>
    <scope>NUCLEOTIDE SEQUENCE [LARGE SCALE GENOMIC DNA]</scope>
    <source>
        <strain evidence="19 20">FCF326</strain>
    </source>
</reference>
<keyword evidence="5" id="KW-0997">Cell inner membrane</keyword>
<dbReference type="EC" id="2.7.13.3" evidence="3"/>
<keyword evidence="14 16" id="KW-0472">Membrane</keyword>
<dbReference type="PANTHER" id="PTHR44936:SF5">
    <property type="entry name" value="SENSOR HISTIDINE KINASE ENVZ"/>
    <property type="match status" value="1"/>
</dbReference>
<proteinExistence type="predicted"/>
<evidence type="ECO:0000256" key="7">
    <source>
        <dbReference type="ARBA" id="ARBA00022679"/>
    </source>
</evidence>
<dbReference type="GO" id="GO:0005524">
    <property type="term" value="F:ATP binding"/>
    <property type="evidence" value="ECO:0007669"/>
    <property type="project" value="UniProtKB-KW"/>
</dbReference>
<dbReference type="InterPro" id="IPR003660">
    <property type="entry name" value="HAMP_dom"/>
</dbReference>
<dbReference type="PRINTS" id="PR00344">
    <property type="entry name" value="BCTRLSENSOR"/>
</dbReference>
<protein>
    <recommendedName>
        <fullName evidence="15">Sensor histidine kinase EnvZ</fullName>
        <ecNumber evidence="3">2.7.13.3</ecNumber>
    </recommendedName>
</protein>
<keyword evidence="12 16" id="KW-1133">Transmembrane helix</keyword>
<evidence type="ECO:0000256" key="11">
    <source>
        <dbReference type="ARBA" id="ARBA00022840"/>
    </source>
</evidence>
<dbReference type="InterPro" id="IPR005467">
    <property type="entry name" value="His_kinase_dom"/>
</dbReference>
<dbReference type="GO" id="GO:0005886">
    <property type="term" value="C:plasma membrane"/>
    <property type="evidence" value="ECO:0007669"/>
    <property type="project" value="UniProtKB-SubCell"/>
</dbReference>
<dbReference type="Pfam" id="PF00672">
    <property type="entry name" value="HAMP"/>
    <property type="match status" value="1"/>
</dbReference>
<dbReference type="InterPro" id="IPR003661">
    <property type="entry name" value="HisK_dim/P_dom"/>
</dbReference>
<keyword evidence="10" id="KW-0418">Kinase</keyword>
<keyword evidence="9" id="KW-0547">Nucleotide-binding</keyword>
<dbReference type="CDD" id="cd00075">
    <property type="entry name" value="HATPase"/>
    <property type="match status" value="1"/>
</dbReference>
<evidence type="ECO:0000313" key="20">
    <source>
        <dbReference type="Proteomes" id="UP000045824"/>
    </source>
</evidence>
<evidence type="ECO:0000259" key="17">
    <source>
        <dbReference type="PROSITE" id="PS50109"/>
    </source>
</evidence>
<evidence type="ECO:0000256" key="5">
    <source>
        <dbReference type="ARBA" id="ARBA00022519"/>
    </source>
</evidence>
<evidence type="ECO:0000256" key="15">
    <source>
        <dbReference type="ARBA" id="ARBA00041011"/>
    </source>
</evidence>
<evidence type="ECO:0000313" key="19">
    <source>
        <dbReference type="EMBL" id="CNE59751.1"/>
    </source>
</evidence>
<dbReference type="PROSITE" id="PS50109">
    <property type="entry name" value="HIS_KIN"/>
    <property type="match status" value="1"/>
</dbReference>
<dbReference type="CDD" id="cd00082">
    <property type="entry name" value="HisKA"/>
    <property type="match status" value="1"/>
</dbReference>
<evidence type="ECO:0000256" key="4">
    <source>
        <dbReference type="ARBA" id="ARBA00022475"/>
    </source>
</evidence>
<dbReference type="InterPro" id="IPR050980">
    <property type="entry name" value="2C_sensor_his_kinase"/>
</dbReference>
<evidence type="ECO:0000256" key="16">
    <source>
        <dbReference type="SAM" id="Phobius"/>
    </source>
</evidence>
<dbReference type="Pfam" id="PF02518">
    <property type="entry name" value="HATPase_c"/>
    <property type="match status" value="1"/>
</dbReference>
<keyword evidence="7 19" id="KW-0808">Transferase</keyword>
<dbReference type="SUPFAM" id="SSF55874">
    <property type="entry name" value="ATPase domain of HSP90 chaperone/DNA topoisomerase II/histidine kinase"/>
    <property type="match status" value="1"/>
</dbReference>
<organism evidence="19 20">
    <name type="scientific">Yersinia kristensenii</name>
    <dbReference type="NCBI Taxonomy" id="28152"/>
    <lineage>
        <taxon>Bacteria</taxon>
        <taxon>Pseudomonadati</taxon>
        <taxon>Pseudomonadota</taxon>
        <taxon>Gammaproteobacteria</taxon>
        <taxon>Enterobacterales</taxon>
        <taxon>Yersiniaceae</taxon>
        <taxon>Yersinia</taxon>
    </lineage>
</organism>
<dbReference type="PANTHER" id="PTHR44936">
    <property type="entry name" value="SENSOR PROTEIN CREC"/>
    <property type="match status" value="1"/>
</dbReference>
<accession>A0A0T9L5C4</accession>
<feature type="domain" description="HAMP" evidence="18">
    <location>
        <begin position="239"/>
        <end position="291"/>
    </location>
</feature>
<feature type="transmembrane region" description="Helical" evidence="16">
    <location>
        <begin position="220"/>
        <end position="238"/>
    </location>
</feature>
<dbReference type="SMART" id="SM00304">
    <property type="entry name" value="HAMP"/>
    <property type="match status" value="1"/>
</dbReference>
<keyword evidence="13" id="KW-0902">Two-component regulatory system</keyword>
<keyword evidence="4" id="KW-1003">Cell membrane</keyword>
<name>A0A0T9L5C4_YERKR</name>
<dbReference type="PROSITE" id="PS50885">
    <property type="entry name" value="HAMP"/>
    <property type="match status" value="1"/>
</dbReference>
<evidence type="ECO:0000256" key="8">
    <source>
        <dbReference type="ARBA" id="ARBA00022692"/>
    </source>
</evidence>
<dbReference type="Proteomes" id="UP000045824">
    <property type="component" value="Unassembled WGS sequence"/>
</dbReference>
<evidence type="ECO:0000256" key="1">
    <source>
        <dbReference type="ARBA" id="ARBA00000085"/>
    </source>
</evidence>
<evidence type="ECO:0000256" key="2">
    <source>
        <dbReference type="ARBA" id="ARBA00004429"/>
    </source>
</evidence>
<dbReference type="InterPro" id="IPR003594">
    <property type="entry name" value="HATPase_dom"/>
</dbReference>
<evidence type="ECO:0000256" key="12">
    <source>
        <dbReference type="ARBA" id="ARBA00022989"/>
    </source>
</evidence>
<keyword evidence="8 16" id="KW-0812">Transmembrane</keyword>
<dbReference type="SMART" id="SM00388">
    <property type="entry name" value="HisKA"/>
    <property type="match status" value="1"/>
</dbReference>